<comment type="caution">
    <text evidence="5">The sequence shown here is derived from an EMBL/GenBank/DDBJ whole genome shotgun (WGS) entry which is preliminary data.</text>
</comment>
<dbReference type="FunFam" id="3.40.50.920:FF:000010">
    <property type="entry name" value="Pyruvate ferredoxin oxidoreductase, alpha subunit"/>
    <property type="match status" value="1"/>
</dbReference>
<protein>
    <submittedName>
        <fullName evidence="5">Pyruvate ferredoxin oxidoreductase</fullName>
    </submittedName>
</protein>
<evidence type="ECO:0000313" key="5">
    <source>
        <dbReference type="EMBL" id="OFW56721.1"/>
    </source>
</evidence>
<dbReference type="CDD" id="cd07034">
    <property type="entry name" value="TPP_PYR_PFOR_IOR-alpha_like"/>
    <property type="match status" value="1"/>
</dbReference>
<dbReference type="InterPro" id="IPR029061">
    <property type="entry name" value="THDP-binding"/>
</dbReference>
<dbReference type="PANTHER" id="PTHR32154:SF0">
    <property type="entry name" value="PYRUVATE-FLAVODOXIN OXIDOREDUCTASE-RELATED"/>
    <property type="match status" value="1"/>
</dbReference>
<dbReference type="EMBL" id="MELK01000041">
    <property type="protein sequence ID" value="OFW56721.1"/>
    <property type="molecule type" value="Genomic_DNA"/>
</dbReference>
<dbReference type="InterPro" id="IPR002880">
    <property type="entry name" value="Pyrv_Fd/Flavodoxin_OxRdtase_N"/>
</dbReference>
<dbReference type="Pfam" id="PF17147">
    <property type="entry name" value="PFOR_II"/>
    <property type="match status" value="1"/>
</dbReference>
<dbReference type="GO" id="GO:0000287">
    <property type="term" value="F:magnesium ion binding"/>
    <property type="evidence" value="ECO:0007669"/>
    <property type="project" value="UniProtKB-ARBA"/>
</dbReference>
<reference evidence="5 6" key="1">
    <citation type="journal article" date="2016" name="Nat. Commun.">
        <title>Thousands of microbial genomes shed light on interconnected biogeochemical processes in an aquifer system.</title>
        <authorList>
            <person name="Anantharaman K."/>
            <person name="Brown C.T."/>
            <person name="Hug L.A."/>
            <person name="Sharon I."/>
            <person name="Castelle C.J."/>
            <person name="Probst A.J."/>
            <person name="Thomas B.C."/>
            <person name="Singh A."/>
            <person name="Wilkins M.J."/>
            <person name="Karaoz U."/>
            <person name="Brodie E.L."/>
            <person name="Williams K.H."/>
            <person name="Hubbard S.S."/>
            <person name="Banfield J.F."/>
        </authorList>
    </citation>
    <scope>NUCLEOTIDE SEQUENCE [LARGE SCALE GENOMIC DNA]</scope>
</reference>
<evidence type="ECO:0000256" key="2">
    <source>
        <dbReference type="ARBA" id="ARBA00023002"/>
    </source>
</evidence>
<feature type="domain" description="Pyruvate:ferredoxin oxidoreductase core" evidence="4">
    <location>
        <begin position="258"/>
        <end position="360"/>
    </location>
</feature>
<keyword evidence="5" id="KW-0670">Pyruvate</keyword>
<dbReference type="InterPro" id="IPR033412">
    <property type="entry name" value="PFOR_II"/>
</dbReference>
<dbReference type="InterPro" id="IPR050722">
    <property type="entry name" value="Pyruvate:ferred/Flavod_OxRd"/>
</dbReference>
<dbReference type="PANTHER" id="PTHR32154">
    <property type="entry name" value="PYRUVATE-FLAVODOXIN OXIDOREDUCTASE-RELATED"/>
    <property type="match status" value="1"/>
</dbReference>
<proteinExistence type="inferred from homology"/>
<dbReference type="STRING" id="1797197.A2Y75_08045"/>
<dbReference type="Gene3D" id="3.40.50.970">
    <property type="match status" value="1"/>
</dbReference>
<dbReference type="Pfam" id="PF01855">
    <property type="entry name" value="POR_N"/>
    <property type="match status" value="1"/>
</dbReference>
<dbReference type="Gene3D" id="3.40.50.920">
    <property type="match status" value="1"/>
</dbReference>
<evidence type="ECO:0000256" key="1">
    <source>
        <dbReference type="ARBA" id="ARBA00009032"/>
    </source>
</evidence>
<name>A0A1F2WIQ7_9ACTN</name>
<dbReference type="GO" id="GO:0019752">
    <property type="term" value="P:carboxylic acid metabolic process"/>
    <property type="evidence" value="ECO:0007669"/>
    <property type="project" value="UniProtKB-ARBA"/>
</dbReference>
<evidence type="ECO:0000259" key="4">
    <source>
        <dbReference type="Pfam" id="PF17147"/>
    </source>
</evidence>
<dbReference type="SUPFAM" id="SSF52922">
    <property type="entry name" value="TK C-terminal domain-like"/>
    <property type="match status" value="1"/>
</dbReference>
<dbReference type="SUPFAM" id="SSF52518">
    <property type="entry name" value="Thiamin diphosphate-binding fold (THDP-binding)"/>
    <property type="match status" value="1"/>
</dbReference>
<dbReference type="GO" id="GO:0006979">
    <property type="term" value="P:response to oxidative stress"/>
    <property type="evidence" value="ECO:0007669"/>
    <property type="project" value="TreeGrafter"/>
</dbReference>
<organism evidence="5 6">
    <name type="scientific">Candidatus Solincola sediminis</name>
    <dbReference type="NCBI Taxonomy" id="1797199"/>
    <lineage>
        <taxon>Bacteria</taxon>
        <taxon>Bacillati</taxon>
        <taxon>Actinomycetota</taxon>
        <taxon>Candidatus Geothermincolia</taxon>
        <taxon>Candidatus Geothermincolales</taxon>
        <taxon>Candidatus Geothermincolaceae</taxon>
        <taxon>Candidatus Solincola</taxon>
    </lineage>
</organism>
<keyword evidence="2" id="KW-0560">Oxidoreductase</keyword>
<evidence type="ECO:0000259" key="3">
    <source>
        <dbReference type="Pfam" id="PF01855"/>
    </source>
</evidence>
<dbReference type="GO" id="GO:0016903">
    <property type="term" value="F:oxidoreductase activity, acting on the aldehyde or oxo group of donors"/>
    <property type="evidence" value="ECO:0007669"/>
    <property type="project" value="UniProtKB-ARBA"/>
</dbReference>
<sequence length="390" mass="42993">MISMLEGSKAVAEAVRLCRPNLVCAYPITPQTHIVEELARMVADGRMHAGYVLAESEFGAASIVLGGSAVGGRAYTATSSQGLLLMTEVMFNIAGLRLPVVMTCANRAVSAPINIWNDQQDAVSIRDSGWIQLFVEDNQEALDTHIQAFRIAEQLMIPVMVCMDGFVLTHTVEPVELPAQEKVDSFLPPYKPSYRLDPDDPFTMGAMVGPDAYMETRYNMHNDMMEARTLIEQVARDYEAEFGRWHGGMIETYDTEGADIVLVSMGSLLGTMRDAIDELRREGLKVGLLKIRCFRPFPMNAVHDALQGIEVVGVIEKDISLGLEGTLCSEMRSAFCGEESPDISSFVMGLGGRDIKIDEIKQVARDLANNPSCRVEFRGLNEEVVMGDER</sequence>
<dbReference type="Proteomes" id="UP000177876">
    <property type="component" value="Unassembled WGS sequence"/>
</dbReference>
<dbReference type="InterPro" id="IPR009014">
    <property type="entry name" value="Transketo_C/PFOR_II"/>
</dbReference>
<evidence type="ECO:0000313" key="6">
    <source>
        <dbReference type="Proteomes" id="UP000177876"/>
    </source>
</evidence>
<dbReference type="FunFam" id="3.40.50.970:FF:000012">
    <property type="entry name" value="Pyruvate:ferredoxin (Flavodoxin) oxidoreductase"/>
    <property type="match status" value="1"/>
</dbReference>
<accession>A0A1F2WIQ7</accession>
<comment type="similarity">
    <text evidence="1">Belongs to the pyruvate:ferredoxin/flavodoxin oxidoreductase family.</text>
</comment>
<dbReference type="AlphaFoldDB" id="A0A1F2WIQ7"/>
<feature type="domain" description="Pyruvate flavodoxin/ferredoxin oxidoreductase pyrimidine binding" evidence="3">
    <location>
        <begin position="14"/>
        <end position="235"/>
    </location>
</feature>
<gene>
    <name evidence="5" type="primary">porA</name>
    <name evidence="5" type="ORF">A2Y75_08045</name>
</gene>